<accession>A0A8J2NVY1</accession>
<feature type="region of interest" description="Disordered" evidence="1">
    <location>
        <begin position="1"/>
        <end position="34"/>
    </location>
</feature>
<feature type="compositionally biased region" description="Low complexity" evidence="1">
    <location>
        <begin position="19"/>
        <end position="34"/>
    </location>
</feature>
<dbReference type="AlphaFoldDB" id="A0A8J2NVY1"/>
<dbReference type="Proteomes" id="UP000708208">
    <property type="component" value="Unassembled WGS sequence"/>
</dbReference>
<proteinExistence type="predicted"/>
<dbReference type="EMBL" id="CAJVCH010088423">
    <property type="protein sequence ID" value="CAG7722344.1"/>
    <property type="molecule type" value="Genomic_DNA"/>
</dbReference>
<organism evidence="2 3">
    <name type="scientific">Allacma fusca</name>
    <dbReference type="NCBI Taxonomy" id="39272"/>
    <lineage>
        <taxon>Eukaryota</taxon>
        <taxon>Metazoa</taxon>
        <taxon>Ecdysozoa</taxon>
        <taxon>Arthropoda</taxon>
        <taxon>Hexapoda</taxon>
        <taxon>Collembola</taxon>
        <taxon>Symphypleona</taxon>
        <taxon>Sminthuridae</taxon>
        <taxon>Allacma</taxon>
    </lineage>
</organism>
<comment type="caution">
    <text evidence="2">The sequence shown here is derived from an EMBL/GenBank/DDBJ whole genome shotgun (WGS) entry which is preliminary data.</text>
</comment>
<name>A0A8J2NVY1_9HEXA</name>
<protein>
    <submittedName>
        <fullName evidence="2">Uncharacterized protein</fullName>
    </submittedName>
</protein>
<gene>
    <name evidence="2" type="ORF">AFUS01_LOCUS11485</name>
</gene>
<feature type="compositionally biased region" description="Pro residues" evidence="1">
    <location>
        <begin position="212"/>
        <end position="221"/>
    </location>
</feature>
<feature type="region of interest" description="Disordered" evidence="1">
    <location>
        <begin position="208"/>
        <end position="232"/>
    </location>
</feature>
<keyword evidence="3" id="KW-1185">Reference proteome</keyword>
<feature type="compositionally biased region" description="Polar residues" evidence="1">
    <location>
        <begin position="9"/>
        <end position="18"/>
    </location>
</feature>
<evidence type="ECO:0000313" key="2">
    <source>
        <dbReference type="EMBL" id="CAG7722344.1"/>
    </source>
</evidence>
<evidence type="ECO:0000256" key="1">
    <source>
        <dbReference type="SAM" id="MobiDB-lite"/>
    </source>
</evidence>
<evidence type="ECO:0000313" key="3">
    <source>
        <dbReference type="Proteomes" id="UP000708208"/>
    </source>
</evidence>
<feature type="region of interest" description="Disordered" evidence="1">
    <location>
        <begin position="64"/>
        <end position="83"/>
    </location>
</feature>
<sequence>MAEGRGQIRQVNQTPDPNTTVVTSRSSTVSLNSTSTERNACIGTIVKLMRRNYMRKYRYKLHQKPSSDSTVITPGKNPSLKQSLGRLRSSKTALVWRNMCDIRRSEKENSDRIKTLSRRVLRRFGHFFTEPELRHIHELLTSISKQAEKIHHNSEIVVEATQQILNHELITRQFIQRGILTTSIKETRRNKIEEVKRNFYLKMLQCNSTSPVPGPPPPPHPESSTTDADININKSTVILQD</sequence>
<reference evidence="2" key="1">
    <citation type="submission" date="2021-06" db="EMBL/GenBank/DDBJ databases">
        <authorList>
            <person name="Hodson N. C."/>
            <person name="Mongue J. A."/>
            <person name="Jaron S. K."/>
        </authorList>
    </citation>
    <scope>NUCLEOTIDE SEQUENCE</scope>
</reference>